<proteinExistence type="predicted"/>
<accession>A0A561PVT4</accession>
<dbReference type="Pfam" id="PF05135">
    <property type="entry name" value="Phage_connect_1"/>
    <property type="match status" value="1"/>
</dbReference>
<dbReference type="NCBIfam" id="TIGR01560">
    <property type="entry name" value="put_DNA_pack"/>
    <property type="match status" value="1"/>
</dbReference>
<evidence type="ECO:0000313" key="1">
    <source>
        <dbReference type="EMBL" id="TWF42210.1"/>
    </source>
</evidence>
<dbReference type="InterPro" id="IPR006450">
    <property type="entry name" value="Phage_HK97_gp6-like"/>
</dbReference>
<evidence type="ECO:0000313" key="2">
    <source>
        <dbReference type="Proteomes" id="UP000320653"/>
    </source>
</evidence>
<dbReference type="AlphaFoldDB" id="A0A561PVT4"/>
<dbReference type="CDD" id="cd08054">
    <property type="entry name" value="gp6"/>
    <property type="match status" value="1"/>
</dbReference>
<organism evidence="1 2">
    <name type="scientific">Neorhizobium alkalisoli</name>
    <dbReference type="NCBI Taxonomy" id="528178"/>
    <lineage>
        <taxon>Bacteria</taxon>
        <taxon>Pseudomonadati</taxon>
        <taxon>Pseudomonadota</taxon>
        <taxon>Alphaproteobacteria</taxon>
        <taxon>Hyphomicrobiales</taxon>
        <taxon>Rhizobiaceae</taxon>
        <taxon>Rhizobium/Agrobacterium group</taxon>
        <taxon>Neorhizobium</taxon>
    </lineage>
</organism>
<dbReference type="EMBL" id="VIWP01000024">
    <property type="protein sequence ID" value="TWF42210.1"/>
    <property type="molecule type" value="Genomic_DNA"/>
</dbReference>
<dbReference type="InterPro" id="IPR021146">
    <property type="entry name" value="Phage_gp6-like_head-tail"/>
</dbReference>
<dbReference type="OrthoDB" id="8452228at2"/>
<sequence>MALIDLDTLKAHLRVLHSDEDAEIELYGAAAEGIVVEYLDRIVVEASATLPAEGEEDYDPNAIKITKPIIAAILLVAGDLYEVREADPKLTGDAVLPRAVRALLAPYRIWRTLTEDRC</sequence>
<dbReference type="Proteomes" id="UP000320653">
    <property type="component" value="Unassembled WGS sequence"/>
</dbReference>
<keyword evidence="2" id="KW-1185">Reference proteome</keyword>
<dbReference type="Gene3D" id="1.10.3230.30">
    <property type="entry name" value="Phage gp6-like head-tail connector protein"/>
    <property type="match status" value="1"/>
</dbReference>
<gene>
    <name evidence="1" type="ORF">FHW37_12411</name>
</gene>
<name>A0A561PVT4_9HYPH</name>
<comment type="caution">
    <text evidence="1">The sequence shown here is derived from an EMBL/GenBank/DDBJ whole genome shotgun (WGS) entry which is preliminary data.</text>
</comment>
<reference evidence="1 2" key="1">
    <citation type="submission" date="2019-06" db="EMBL/GenBank/DDBJ databases">
        <title>Sorghum-associated microbial communities from plants grown in Nebraska, USA.</title>
        <authorList>
            <person name="Schachtman D."/>
        </authorList>
    </citation>
    <scope>NUCLEOTIDE SEQUENCE [LARGE SCALE GENOMIC DNA]</scope>
    <source>
        <strain evidence="1 2">1225</strain>
    </source>
</reference>
<protein>
    <submittedName>
        <fullName evidence="1">Gp6-like head-tail connector protein</fullName>
    </submittedName>
</protein>
<dbReference type="RefSeq" id="WP_145643803.1">
    <property type="nucleotide sequence ID" value="NZ_VIWP01000024.1"/>
</dbReference>